<dbReference type="InterPro" id="IPR046540">
    <property type="entry name" value="DMFA2_C"/>
</dbReference>
<dbReference type="EMBL" id="CP001700">
    <property type="protein sequence ID" value="ACU75883.1"/>
    <property type="molecule type" value="Genomic_DNA"/>
</dbReference>
<dbReference type="Proteomes" id="UP000000851">
    <property type="component" value="Chromosome"/>
</dbReference>
<dbReference type="eggNOG" id="COG3391">
    <property type="taxonomic scope" value="Bacteria"/>
</dbReference>
<reference evidence="2 3" key="1">
    <citation type="journal article" date="2009" name="Stand. Genomic Sci.">
        <title>Complete genome sequence of Catenulispora acidiphila type strain (ID 139908).</title>
        <authorList>
            <person name="Copeland A."/>
            <person name="Lapidus A."/>
            <person name="Glavina Del Rio T."/>
            <person name="Nolan M."/>
            <person name="Lucas S."/>
            <person name="Chen F."/>
            <person name="Tice H."/>
            <person name="Cheng J.F."/>
            <person name="Bruce D."/>
            <person name="Goodwin L."/>
            <person name="Pitluck S."/>
            <person name="Mikhailova N."/>
            <person name="Pati A."/>
            <person name="Ivanova N."/>
            <person name="Mavromatis K."/>
            <person name="Chen A."/>
            <person name="Palaniappan K."/>
            <person name="Chain P."/>
            <person name="Land M."/>
            <person name="Hauser L."/>
            <person name="Chang Y.J."/>
            <person name="Jeffries C.D."/>
            <person name="Chertkov O."/>
            <person name="Brettin T."/>
            <person name="Detter J.C."/>
            <person name="Han C."/>
            <person name="Ali Z."/>
            <person name="Tindall B.J."/>
            <person name="Goker M."/>
            <person name="Bristow J."/>
            <person name="Eisen J.A."/>
            <person name="Markowitz V."/>
            <person name="Hugenholtz P."/>
            <person name="Kyrpides N.C."/>
            <person name="Klenk H.P."/>
        </authorList>
    </citation>
    <scope>NUCLEOTIDE SEQUENCE [LARGE SCALE GENOMIC DNA]</scope>
    <source>
        <strain evidence="3">DSM 44928 / JCM 14897 / NBRC 102108 / NRRL B-24433 / ID139908</strain>
    </source>
</reference>
<proteinExistence type="predicted"/>
<dbReference type="HOGENOM" id="CLU_030803_0_0_11"/>
<protein>
    <recommendedName>
        <fullName evidence="1">N,N-dimethylformamidase beta subunit-like C-terminal domain-containing protein</fullName>
    </recommendedName>
</protein>
<evidence type="ECO:0000313" key="2">
    <source>
        <dbReference type="EMBL" id="ACU75883.1"/>
    </source>
</evidence>
<gene>
    <name evidence="2" type="ordered locus">Caci_7053</name>
</gene>
<dbReference type="InParanoid" id="C7Q5B4"/>
<name>C7Q5B4_CATAD</name>
<organism evidence="2 3">
    <name type="scientific">Catenulispora acidiphila (strain DSM 44928 / JCM 14897 / NBRC 102108 / NRRL B-24433 / ID139908)</name>
    <dbReference type="NCBI Taxonomy" id="479433"/>
    <lineage>
        <taxon>Bacteria</taxon>
        <taxon>Bacillati</taxon>
        <taxon>Actinomycetota</taxon>
        <taxon>Actinomycetes</taxon>
        <taxon>Catenulisporales</taxon>
        <taxon>Catenulisporaceae</taxon>
        <taxon>Catenulispora</taxon>
    </lineage>
</organism>
<dbReference type="KEGG" id="cai:Caci_7053"/>
<accession>C7Q5B4</accession>
<evidence type="ECO:0000313" key="3">
    <source>
        <dbReference type="Proteomes" id="UP000000851"/>
    </source>
</evidence>
<sequence length="514" mass="56131">MSSSGAPLVGAFPAIGYGTMRLLDGFAPSAAAIGTAPDVPELSDDAQAAVKGYASATAVSPGESVDFHISVAAPQEITVEIYRVGAYEDHRTALLGSSEPVAVVPQPEPVTDPETGMVTCLWEPAWRLNVPADWKSGAYLAVLRAADGANYVPFAVRDLRRRASWLVVVPFACYQAYNMYPFDNARGKNLYYGFDEDGEQSSKLRASSVSFLRPYELTGMPREAERVHDFVVWAERQGYEMEYATSADLDEGRVDPLNYKGLIFPGHDEYWSAGMRRTLVKAQDSGVSTVFLQANNVYWHIRYEGTTITCFKSRQDPVKTKRPGQTVMWRDLRLPEQELLGAQYVSLVKGDAPLLVANADHWFWQAAGVKAGEAFPGLVGGEADAVHEKYQKADGTEFTVLARSPYTDGADQTREQQTVLHRKPSGAWVFDAGTFFWPMALGREGFADPRIEAATAALLARIAAGDGLASRSARRRAALTAAVKREASPSAVSAKAKPVVKRVGRKVKHTLKRS</sequence>
<evidence type="ECO:0000259" key="1">
    <source>
        <dbReference type="Pfam" id="PF20254"/>
    </source>
</evidence>
<dbReference type="Pfam" id="PF20254">
    <property type="entry name" value="DMFA2_C"/>
    <property type="match status" value="1"/>
</dbReference>
<keyword evidence="3" id="KW-1185">Reference proteome</keyword>
<dbReference type="AlphaFoldDB" id="C7Q5B4"/>
<feature type="domain" description="N,N-dimethylformamidase beta subunit-like C-terminal" evidence="1">
    <location>
        <begin position="78"/>
        <end position="442"/>
    </location>
</feature>
<dbReference type="STRING" id="479433.Caci_7053"/>